<comment type="caution">
    <text evidence="1">The sequence shown here is derived from an EMBL/GenBank/DDBJ whole genome shotgun (WGS) entry which is preliminary data.</text>
</comment>
<dbReference type="RefSeq" id="WP_130614610.1">
    <property type="nucleotide sequence ID" value="NZ_SGIU01000002.1"/>
</dbReference>
<dbReference type="Pfam" id="PF22531">
    <property type="entry name" value="DUF7002"/>
    <property type="match status" value="1"/>
</dbReference>
<accession>A0A4Q8QBA6</accession>
<evidence type="ECO:0000313" key="1">
    <source>
        <dbReference type="EMBL" id="TAI47632.1"/>
    </source>
</evidence>
<dbReference type="AlphaFoldDB" id="A0A4Q8QBA6"/>
<organism evidence="1 2">
    <name type="scientific">Flagellimonas allohymeniacidonis</name>
    <dbReference type="NCBI Taxonomy" id="2517819"/>
    <lineage>
        <taxon>Bacteria</taxon>
        <taxon>Pseudomonadati</taxon>
        <taxon>Bacteroidota</taxon>
        <taxon>Flavobacteriia</taxon>
        <taxon>Flavobacteriales</taxon>
        <taxon>Flavobacteriaceae</taxon>
        <taxon>Flagellimonas</taxon>
    </lineage>
</organism>
<proteinExistence type="predicted"/>
<protein>
    <recommendedName>
        <fullName evidence="3">DUF4433 domain-containing protein</fullName>
    </recommendedName>
</protein>
<evidence type="ECO:0000313" key="2">
    <source>
        <dbReference type="Proteomes" id="UP000291981"/>
    </source>
</evidence>
<keyword evidence="2" id="KW-1185">Reference proteome</keyword>
<evidence type="ECO:0008006" key="3">
    <source>
        <dbReference type="Google" id="ProtNLM"/>
    </source>
</evidence>
<dbReference type="EMBL" id="SGIU01000002">
    <property type="protein sequence ID" value="TAI47632.1"/>
    <property type="molecule type" value="Genomic_DNA"/>
</dbReference>
<gene>
    <name evidence="1" type="ORF">EW142_13290</name>
</gene>
<dbReference type="Proteomes" id="UP000291981">
    <property type="component" value="Unassembled WGS sequence"/>
</dbReference>
<name>A0A4Q8QBA6_9FLAO</name>
<sequence>MSAEELIERLPFLYHLTSFENSELILENRVIHSTVALVNGSNLGDDEKQNLLVSRRPEHFYVEDIDGNEIMIRDQRPISVKSLNKCLQDNCSVSDFIFYLNSRIFFWPNLYRLNIHFNRYSHENPVILKCSTEALLSLNDHSKFCHLNSGATRCHPKWDGAPPPRGLNSFVSLDNFEYGYRKIAEVTFEDSCTLPETIWRSDNPNGPWQEV</sequence>
<dbReference type="OrthoDB" id="666186at2"/>
<reference evidence="1 2" key="1">
    <citation type="submission" date="2019-02" db="EMBL/GenBank/DDBJ databases">
        <title>Draft genome sequence of Muricauda sp. 176CP4-71.</title>
        <authorList>
            <person name="Park J.-S."/>
        </authorList>
    </citation>
    <scope>NUCLEOTIDE SEQUENCE [LARGE SCALE GENOMIC DNA]</scope>
    <source>
        <strain evidence="1 2">176CP4-71</strain>
    </source>
</reference>
<dbReference type="InterPro" id="IPR054271">
    <property type="entry name" value="DUF7002"/>
</dbReference>